<protein>
    <recommendedName>
        <fullName evidence="4">DUF2541 family protein</fullName>
    </recommendedName>
</protein>
<dbReference type="RefSeq" id="WP_258543581.1">
    <property type="nucleotide sequence ID" value="NZ_OU015584.1"/>
</dbReference>
<feature type="chain" id="PRO_5037770449" description="DUF2541 family protein" evidence="1">
    <location>
        <begin position="23"/>
        <end position="146"/>
    </location>
</feature>
<feature type="signal peptide" evidence="1">
    <location>
        <begin position="1"/>
        <end position="22"/>
    </location>
</feature>
<evidence type="ECO:0000256" key="1">
    <source>
        <dbReference type="SAM" id="SignalP"/>
    </source>
</evidence>
<sequence length="146" mass="16257">MNTLQKTLSTIIILLLFVPAFAQHPPKHPKHVNAPAVVKHKWEKLGSKTVNMKADTDHLLVTAYEGAFTKVKFHVAKAPIHVKSITIIFANGETKHIAINKDFPKGTNSKVFDLPGNKRVIQKIRFEYQTIDNGNGKAIVTAFGKH</sequence>
<proteinExistence type="predicted"/>
<evidence type="ECO:0000313" key="3">
    <source>
        <dbReference type="Proteomes" id="UP000683507"/>
    </source>
</evidence>
<dbReference type="KEGG" id="ptan:CRYO30217_03406"/>
<dbReference type="Proteomes" id="UP000683507">
    <property type="component" value="Chromosome"/>
</dbReference>
<gene>
    <name evidence="2" type="ORF">CRYO30217_03406</name>
</gene>
<dbReference type="EMBL" id="OU015584">
    <property type="protein sequence ID" value="CAG5087173.1"/>
    <property type="molecule type" value="Genomic_DNA"/>
</dbReference>
<reference evidence="2" key="1">
    <citation type="submission" date="2021-04" db="EMBL/GenBank/DDBJ databases">
        <authorList>
            <person name="Rodrigo-Torres L."/>
            <person name="Arahal R. D."/>
            <person name="Lucena T."/>
        </authorList>
    </citation>
    <scope>NUCLEOTIDE SEQUENCE</scope>
    <source>
        <strain evidence="2">AS29M-1</strain>
    </source>
</reference>
<keyword evidence="3" id="KW-1185">Reference proteome</keyword>
<evidence type="ECO:0000313" key="2">
    <source>
        <dbReference type="EMBL" id="CAG5087173.1"/>
    </source>
</evidence>
<evidence type="ECO:0008006" key="4">
    <source>
        <dbReference type="Google" id="ProtNLM"/>
    </source>
</evidence>
<accession>A0A916JRC8</accession>
<organism evidence="2 3">
    <name type="scientific">Parvicella tangerina</name>
    <dbReference type="NCBI Taxonomy" id="2829795"/>
    <lineage>
        <taxon>Bacteria</taxon>
        <taxon>Pseudomonadati</taxon>
        <taxon>Bacteroidota</taxon>
        <taxon>Flavobacteriia</taxon>
        <taxon>Flavobacteriales</taxon>
        <taxon>Parvicellaceae</taxon>
        <taxon>Parvicella</taxon>
    </lineage>
</organism>
<keyword evidence="1" id="KW-0732">Signal</keyword>
<dbReference type="AlphaFoldDB" id="A0A916JRC8"/>
<name>A0A916JRC8_9FLAO</name>